<feature type="compositionally biased region" description="Basic and acidic residues" evidence="1">
    <location>
        <begin position="236"/>
        <end position="245"/>
    </location>
</feature>
<feature type="compositionally biased region" description="Basic residues" evidence="1">
    <location>
        <begin position="246"/>
        <end position="261"/>
    </location>
</feature>
<name>A0A9P1CE90_9DINO</name>
<dbReference type="EMBL" id="CAMXCT030001334">
    <property type="protein sequence ID" value="CAL4776390.1"/>
    <property type="molecule type" value="Genomic_DNA"/>
</dbReference>
<evidence type="ECO:0000313" key="4">
    <source>
        <dbReference type="Proteomes" id="UP001152797"/>
    </source>
</evidence>
<proteinExistence type="predicted"/>
<feature type="region of interest" description="Disordered" evidence="1">
    <location>
        <begin position="516"/>
        <end position="572"/>
    </location>
</feature>
<keyword evidence="4" id="KW-1185">Reference proteome</keyword>
<reference evidence="2" key="1">
    <citation type="submission" date="2022-10" db="EMBL/GenBank/DDBJ databases">
        <authorList>
            <person name="Chen Y."/>
            <person name="Dougan E. K."/>
            <person name="Chan C."/>
            <person name="Rhodes N."/>
            <person name="Thang M."/>
        </authorList>
    </citation>
    <scope>NUCLEOTIDE SEQUENCE</scope>
</reference>
<comment type="caution">
    <text evidence="2">The sequence shown here is derived from an EMBL/GenBank/DDBJ whole genome shotgun (WGS) entry which is preliminary data.</text>
</comment>
<feature type="compositionally biased region" description="Basic and acidic residues" evidence="1">
    <location>
        <begin position="262"/>
        <end position="283"/>
    </location>
</feature>
<reference evidence="3 4" key="2">
    <citation type="submission" date="2024-05" db="EMBL/GenBank/DDBJ databases">
        <authorList>
            <person name="Chen Y."/>
            <person name="Shah S."/>
            <person name="Dougan E. K."/>
            <person name="Thang M."/>
            <person name="Chan C."/>
        </authorList>
    </citation>
    <scope>NUCLEOTIDE SEQUENCE [LARGE SCALE GENOMIC DNA]</scope>
</reference>
<sequence length="769" mass="86326">MDEGHPIIRCPCVLYLSWRRVGTLLCRADNSDRFRSLALRRTRDLFVELLDELEGVQSPVGAPVAAGVPRVTSAEGQDLAVPKPPPAEPPGGPRLGAPTEERTPAPGEIVVGPAQATSKAAAPPPPETAAAVPAPDQEETKSPAKEGVNTTKPTKEDKPHKKKKDRSTKEKKPKRSKSQRRSQLRSSTPVKEESEEGKLDKPPRTRRRRSSTKDSRSTRREKRSRPARADQSLTSQREEDRERQRERRRSPSRREKKRRDSRSRSRGRDWRRDGCHPGGRDTEQGSASSRGHLPPPEPATPPQRWTPAPRGPPPEKFYSTPYAYSYWKGYNRVWTQSKGAKRRARAEDIRVYGTDPERKADRERRDREKRETGEETCSCDTTPEVVGSGAWDKLAQTDYFEKEVDIVDKVERVVEELREIGSGIYPPAIGVLLCLGCCERKRCKQELFHLIKFKKVEAEDPRTCKDNLQVEGEKERSTPEASGSERKEEEEQDQGCEDLDGEAWQEEHSGARATFHHEEVGETAISPKGTSFTGVDENRGMMKKTNDSFRSTPENSGRERRGEEEQDRWAEDLGGEALNKERSGARIAFHYEDVGEAAISPDTTFCTEANLGANDPDRAFSGIDYKGDEVMTAQPMQWENVKGALPKEVGGVALAEVVEMGSRHYVLNFEEYLLAVEDQKYTRPPRVMVPPAEWETFCTELLRRYKGFPILPPETVLGAQACQGDLEEAEEAPQKASKKCTRMCNGFGLLILGHGRNKSSLISLWPGIT</sequence>
<dbReference type="EMBL" id="CAMXCT010001334">
    <property type="protein sequence ID" value="CAI3989078.1"/>
    <property type="molecule type" value="Genomic_DNA"/>
</dbReference>
<feature type="region of interest" description="Disordered" evidence="1">
    <location>
        <begin position="75"/>
        <end position="320"/>
    </location>
</feature>
<feature type="region of interest" description="Disordered" evidence="1">
    <location>
        <begin position="462"/>
        <end position="497"/>
    </location>
</feature>
<evidence type="ECO:0000313" key="3">
    <source>
        <dbReference type="EMBL" id="CAL4776390.1"/>
    </source>
</evidence>
<evidence type="ECO:0000313" key="2">
    <source>
        <dbReference type="EMBL" id="CAI3989078.1"/>
    </source>
</evidence>
<organism evidence="2">
    <name type="scientific">Cladocopium goreaui</name>
    <dbReference type="NCBI Taxonomy" id="2562237"/>
    <lineage>
        <taxon>Eukaryota</taxon>
        <taxon>Sar</taxon>
        <taxon>Alveolata</taxon>
        <taxon>Dinophyceae</taxon>
        <taxon>Suessiales</taxon>
        <taxon>Symbiodiniaceae</taxon>
        <taxon>Cladocopium</taxon>
    </lineage>
</organism>
<feature type="compositionally biased region" description="Basic and acidic residues" evidence="1">
    <location>
        <begin position="354"/>
        <end position="373"/>
    </location>
</feature>
<accession>A0A9P1CE90</accession>
<dbReference type="Proteomes" id="UP001152797">
    <property type="component" value="Unassembled WGS sequence"/>
</dbReference>
<evidence type="ECO:0000256" key="1">
    <source>
        <dbReference type="SAM" id="MobiDB-lite"/>
    </source>
</evidence>
<gene>
    <name evidence="2" type="ORF">C1SCF055_LOCUS16174</name>
</gene>
<feature type="compositionally biased region" description="Basic and acidic residues" evidence="1">
    <location>
        <begin position="536"/>
        <end position="547"/>
    </location>
</feature>
<feature type="compositionally biased region" description="Basic residues" evidence="1">
    <location>
        <begin position="160"/>
        <end position="183"/>
    </location>
</feature>
<feature type="compositionally biased region" description="Basic and acidic residues" evidence="1">
    <location>
        <begin position="471"/>
        <end position="489"/>
    </location>
</feature>
<feature type="compositionally biased region" description="Basic and acidic residues" evidence="1">
    <location>
        <begin position="556"/>
        <end position="571"/>
    </location>
</feature>
<feature type="compositionally biased region" description="Pro residues" evidence="1">
    <location>
        <begin position="82"/>
        <end position="92"/>
    </location>
</feature>
<feature type="region of interest" description="Disordered" evidence="1">
    <location>
        <begin position="354"/>
        <end position="381"/>
    </location>
</feature>
<dbReference type="AlphaFoldDB" id="A0A9P1CE90"/>
<feature type="compositionally biased region" description="Basic and acidic residues" evidence="1">
    <location>
        <begin position="190"/>
        <end position="203"/>
    </location>
</feature>
<protein>
    <submittedName>
        <fullName evidence="2">Uncharacterized protein</fullName>
    </submittedName>
</protein>
<dbReference type="EMBL" id="CAMXCT020001334">
    <property type="protein sequence ID" value="CAL1142453.1"/>
    <property type="molecule type" value="Genomic_DNA"/>
</dbReference>